<organism evidence="1 2">
    <name type="scientific">Erysiphe pulchra</name>
    <dbReference type="NCBI Taxonomy" id="225359"/>
    <lineage>
        <taxon>Eukaryota</taxon>
        <taxon>Fungi</taxon>
        <taxon>Dikarya</taxon>
        <taxon>Ascomycota</taxon>
        <taxon>Pezizomycotina</taxon>
        <taxon>Leotiomycetes</taxon>
        <taxon>Erysiphales</taxon>
        <taxon>Erysiphaceae</taxon>
        <taxon>Erysiphe</taxon>
    </lineage>
</organism>
<keyword evidence="2" id="KW-1185">Reference proteome</keyword>
<dbReference type="EMBL" id="PEDP01007212">
    <property type="protein sequence ID" value="POS81823.1"/>
    <property type="molecule type" value="Genomic_DNA"/>
</dbReference>
<reference evidence="1 2" key="1">
    <citation type="submission" date="2017-10" db="EMBL/GenBank/DDBJ databases">
        <title>Development of genomic resources for the powdery mildew, Erysiphe pulchra.</title>
        <authorList>
            <person name="Wadl P.A."/>
            <person name="Mack B.M."/>
            <person name="Moore G."/>
            <person name="Beltz S.B."/>
        </authorList>
    </citation>
    <scope>NUCLEOTIDE SEQUENCE [LARGE SCALE GENOMIC DNA]</scope>
    <source>
        <strain evidence="1">Cflorida</strain>
    </source>
</reference>
<proteinExistence type="predicted"/>
<feature type="non-terminal residue" evidence="1">
    <location>
        <position position="59"/>
    </location>
</feature>
<dbReference type="Proteomes" id="UP000237438">
    <property type="component" value="Unassembled WGS sequence"/>
</dbReference>
<protein>
    <submittedName>
        <fullName evidence="1">Uncharacterized protein</fullName>
    </submittedName>
</protein>
<comment type="caution">
    <text evidence="1">The sequence shown here is derived from an EMBL/GenBank/DDBJ whole genome shotgun (WGS) entry which is preliminary data.</text>
</comment>
<gene>
    <name evidence="1" type="ORF">EPUL_006770</name>
</gene>
<name>A0A2S4PIH1_9PEZI</name>
<accession>A0A2S4PIH1</accession>
<sequence length="59" mass="7147">MEDTDLRRELRKIRERIGDWPNKSCISEEAYPKVKIEKDPPKLNYKLKPEKFPVYNEDP</sequence>
<evidence type="ECO:0000313" key="1">
    <source>
        <dbReference type="EMBL" id="POS81823.1"/>
    </source>
</evidence>
<evidence type="ECO:0000313" key="2">
    <source>
        <dbReference type="Proteomes" id="UP000237438"/>
    </source>
</evidence>
<dbReference type="AlphaFoldDB" id="A0A2S4PIH1"/>